<dbReference type="EMBL" id="JAEOAH010000048">
    <property type="protein sequence ID" value="MBK3497110.1"/>
    <property type="molecule type" value="Genomic_DNA"/>
</dbReference>
<comment type="caution">
    <text evidence="1">The sequence shown here is derived from an EMBL/GenBank/DDBJ whole genome shotgun (WGS) entry which is preliminary data.</text>
</comment>
<sequence length="114" mass="12594">MANYSCTVHTLPTPQYAMRLEVCTSDDTTDVNLTLTQDDPNAGYVNNYTATLQRANKNEAWAEDVMSKSGVLKSSSTSNAKSNVTFGNIAKKGLPVRVKVKTDFGTYYSNTWIR</sequence>
<dbReference type="RefSeq" id="WP_200750410.1">
    <property type="nucleotide sequence ID" value="NZ_JAEOAH010000048.1"/>
</dbReference>
<name>A0ABS1HCG2_9BACL</name>
<organism evidence="1 2">
    <name type="scientific">Viridibacillus soli</name>
    <dbReference type="NCBI Taxonomy" id="2798301"/>
    <lineage>
        <taxon>Bacteria</taxon>
        <taxon>Bacillati</taxon>
        <taxon>Bacillota</taxon>
        <taxon>Bacilli</taxon>
        <taxon>Bacillales</taxon>
        <taxon>Caryophanaceae</taxon>
        <taxon>Viridibacillus</taxon>
    </lineage>
</organism>
<evidence type="ECO:0000313" key="2">
    <source>
        <dbReference type="Proteomes" id="UP000618943"/>
    </source>
</evidence>
<proteinExistence type="predicted"/>
<gene>
    <name evidence="1" type="ORF">JFL43_20190</name>
</gene>
<accession>A0ABS1HCG2</accession>
<evidence type="ECO:0000313" key="1">
    <source>
        <dbReference type="EMBL" id="MBK3497110.1"/>
    </source>
</evidence>
<protein>
    <submittedName>
        <fullName evidence="1">Uncharacterized protein</fullName>
    </submittedName>
</protein>
<dbReference type="Proteomes" id="UP000618943">
    <property type="component" value="Unassembled WGS sequence"/>
</dbReference>
<reference evidence="1 2" key="1">
    <citation type="submission" date="2020-12" db="EMBL/GenBank/DDBJ databases">
        <title>YIM B01967 draft genome.</title>
        <authorList>
            <person name="Yan X."/>
        </authorList>
    </citation>
    <scope>NUCLEOTIDE SEQUENCE [LARGE SCALE GENOMIC DNA]</scope>
    <source>
        <strain evidence="1 2">YIM B01967</strain>
    </source>
</reference>
<keyword evidence="2" id="KW-1185">Reference proteome</keyword>